<dbReference type="Pfam" id="PF14322">
    <property type="entry name" value="SusD-like_3"/>
    <property type="match status" value="1"/>
</dbReference>
<dbReference type="AlphaFoldDB" id="A0A212TK21"/>
<accession>A0A212TK21</accession>
<dbReference type="InterPro" id="IPR011990">
    <property type="entry name" value="TPR-like_helical_dom_sf"/>
</dbReference>
<reference evidence="9" key="1">
    <citation type="submission" date="2017-06" db="EMBL/GenBank/DDBJ databases">
        <authorList>
            <person name="Varghese N."/>
            <person name="Submissions S."/>
        </authorList>
    </citation>
    <scope>NUCLEOTIDE SEQUENCE [LARGE SCALE GENOMIC DNA]</scope>
    <source>
        <strain evidence="9">DSM 11116</strain>
    </source>
</reference>
<dbReference type="OrthoDB" id="9792139at2"/>
<protein>
    <submittedName>
        <fullName evidence="8">Starch-binding associating with outer membrane</fullName>
    </submittedName>
</protein>
<dbReference type="RefSeq" id="WP_088842812.1">
    <property type="nucleotide sequence ID" value="NZ_FYEW01000001.1"/>
</dbReference>
<dbReference type="InterPro" id="IPR012944">
    <property type="entry name" value="SusD_RagB_dom"/>
</dbReference>
<dbReference type="GO" id="GO:0009279">
    <property type="term" value="C:cell outer membrane"/>
    <property type="evidence" value="ECO:0007669"/>
    <property type="project" value="UniProtKB-SubCell"/>
</dbReference>
<evidence type="ECO:0000256" key="1">
    <source>
        <dbReference type="ARBA" id="ARBA00004442"/>
    </source>
</evidence>
<evidence type="ECO:0000256" key="4">
    <source>
        <dbReference type="ARBA" id="ARBA00023136"/>
    </source>
</evidence>
<organism evidence="8 9">
    <name type="scientific">Hymenobacter gelipurpurascens</name>
    <dbReference type="NCBI Taxonomy" id="89968"/>
    <lineage>
        <taxon>Bacteria</taxon>
        <taxon>Pseudomonadati</taxon>
        <taxon>Bacteroidota</taxon>
        <taxon>Cytophagia</taxon>
        <taxon>Cytophagales</taxon>
        <taxon>Hymenobacteraceae</taxon>
        <taxon>Hymenobacter</taxon>
    </lineage>
</organism>
<keyword evidence="5" id="KW-0998">Cell outer membrane</keyword>
<evidence type="ECO:0000256" key="2">
    <source>
        <dbReference type="ARBA" id="ARBA00006275"/>
    </source>
</evidence>
<gene>
    <name evidence="8" type="ORF">SAMN06265337_1582</name>
</gene>
<dbReference type="Pfam" id="PF07980">
    <property type="entry name" value="SusD_RagB"/>
    <property type="match status" value="1"/>
</dbReference>
<evidence type="ECO:0000313" key="8">
    <source>
        <dbReference type="EMBL" id="SNC66352.1"/>
    </source>
</evidence>
<evidence type="ECO:0000256" key="3">
    <source>
        <dbReference type="ARBA" id="ARBA00022729"/>
    </source>
</evidence>
<comment type="similarity">
    <text evidence="2">Belongs to the SusD family.</text>
</comment>
<evidence type="ECO:0000256" key="5">
    <source>
        <dbReference type="ARBA" id="ARBA00023237"/>
    </source>
</evidence>
<keyword evidence="9" id="KW-1185">Reference proteome</keyword>
<evidence type="ECO:0000259" key="7">
    <source>
        <dbReference type="Pfam" id="PF14322"/>
    </source>
</evidence>
<feature type="domain" description="RagB/SusD" evidence="6">
    <location>
        <begin position="312"/>
        <end position="550"/>
    </location>
</feature>
<proteinExistence type="inferred from homology"/>
<dbReference type="SUPFAM" id="SSF48452">
    <property type="entry name" value="TPR-like"/>
    <property type="match status" value="1"/>
</dbReference>
<comment type="subcellular location">
    <subcellularLocation>
        <location evidence="1">Cell outer membrane</location>
    </subcellularLocation>
</comment>
<dbReference type="Gene3D" id="1.25.40.390">
    <property type="match status" value="1"/>
</dbReference>
<keyword evidence="4" id="KW-0472">Membrane</keyword>
<dbReference type="Proteomes" id="UP000198131">
    <property type="component" value="Unassembled WGS sequence"/>
</dbReference>
<evidence type="ECO:0000313" key="9">
    <source>
        <dbReference type="Proteomes" id="UP000198131"/>
    </source>
</evidence>
<name>A0A212TK21_9BACT</name>
<dbReference type="EMBL" id="FYEW01000001">
    <property type="protein sequence ID" value="SNC66352.1"/>
    <property type="molecule type" value="Genomic_DNA"/>
</dbReference>
<dbReference type="InterPro" id="IPR033985">
    <property type="entry name" value="SusD-like_N"/>
</dbReference>
<evidence type="ECO:0000259" key="6">
    <source>
        <dbReference type="Pfam" id="PF07980"/>
    </source>
</evidence>
<sequence length="551" mass="61901">MKISTQHTLKLLLTAGVFSLTLPACEKQLEEYNPSGLTAEGVYSTPAGFETLVNASYSYTRWWYGKENGYSASEMGTDLWQRGAGDVNPDLTEYTTLQGSSAALNDLWSKLYAAVNVCNAGIARVGQSGMTDALKKTREGELRFLRAFYYWQIVETWGGVHFTTEETAAIANTANRTPVETFYKQIFEDLNVAVANLPTTTSDYGRVTKPAAEAFLAKMYLTRGQNREAADLAQKVISSYSYSLQPKFADLWSMTNLENKEILWAVNYSKDLSLNDRVDATLYPDGHPRGGNNGHLLFLMKYDDQPGVIRDIPYGRPFNRFMPSLFYLNLFNEKIDSRYAATFQTTWLANRAVTGIAVGDTAIVASKYIIPATTKAKKKYRIWDQSAVYRPDGTISGDRIHYVTMKKFLDPTRPTIAEEQSARDAYVIRLADVYLTAAEAEFKAGNATKAADLINVVRRRAAIPGKETDMLIKPADVTLDFILDERGRELGGEQLRWFDLKRTGKLLERVQKYNPDAAVSIKDIHLVRPIPQRQLDAVSNKNEFIQNPGYR</sequence>
<keyword evidence="3" id="KW-0732">Signal</keyword>
<feature type="domain" description="SusD-like N-terminal" evidence="7">
    <location>
        <begin position="101"/>
        <end position="221"/>
    </location>
</feature>